<dbReference type="EMBL" id="BKCN01000009">
    <property type="protein sequence ID" value="GER04302.1"/>
    <property type="molecule type" value="Genomic_DNA"/>
</dbReference>
<dbReference type="Pfam" id="PF00582">
    <property type="entry name" value="Usp"/>
    <property type="match status" value="2"/>
</dbReference>
<accession>A0A5A7N7J9</accession>
<evidence type="ECO:0000259" key="2">
    <source>
        <dbReference type="Pfam" id="PF00582"/>
    </source>
</evidence>
<dbReference type="PANTHER" id="PTHR46268">
    <property type="entry name" value="STRESS RESPONSE PROTEIN NHAX"/>
    <property type="match status" value="1"/>
</dbReference>
<dbReference type="PRINTS" id="PR01438">
    <property type="entry name" value="UNVRSLSTRESS"/>
</dbReference>
<evidence type="ECO:0000313" key="3">
    <source>
        <dbReference type="EMBL" id="GER04302.1"/>
    </source>
</evidence>
<sequence>MPHLIACTDGSYYASGVYEAAAWIANRTHISIKLLHVLDQKQEQPDDVDLSGALHLEASRELFAELAALDTARARLLEVKARALLETAVKYLRGKDARSVATVLKQGTLVDALAELEREPKAQMVVIGKRGDYAAYDHQHLGAKLERVIRACRRPILVANQTFRPIKRVLIAFDGAASSEKVIAYALDQSLLKGLDLHVLSVGAPRSPIDQALAKAADRLQNAGYNVTSVLRQDNAEGDIEQLITDYVRDEQMDMLMLGAYGHARQRHLIVGKTTTSLVRLCNIPLLIFK</sequence>
<comment type="caution">
    <text evidence="3">The sequence shown here is derived from an EMBL/GenBank/DDBJ whole genome shotgun (WGS) entry which is preliminary data.</text>
</comment>
<keyword evidence="4" id="KW-1185">Reference proteome</keyword>
<dbReference type="SUPFAM" id="SSF52402">
    <property type="entry name" value="Adenine nucleotide alpha hydrolases-like"/>
    <property type="match status" value="2"/>
</dbReference>
<feature type="domain" description="UspA" evidence="2">
    <location>
        <begin position="3"/>
        <end position="158"/>
    </location>
</feature>
<protein>
    <submittedName>
        <fullName evidence="3">Universal stress protein UspA</fullName>
    </submittedName>
</protein>
<dbReference type="RefSeq" id="WP_042084958.1">
    <property type="nucleotide sequence ID" value="NZ_BKCN01000009.1"/>
</dbReference>
<feature type="domain" description="UspA" evidence="2">
    <location>
        <begin position="166"/>
        <end position="290"/>
    </location>
</feature>
<reference evidence="3 4" key="1">
    <citation type="submission" date="2019-09" db="EMBL/GenBank/DDBJ databases">
        <title>NBRP : Genome information of microbial organism related human and environment.</title>
        <authorList>
            <person name="Hattori M."/>
            <person name="Oshima K."/>
            <person name="Inaba H."/>
            <person name="Suda W."/>
            <person name="Sakamoto M."/>
            <person name="Iino T."/>
            <person name="Kitahara M."/>
            <person name="Oshida Y."/>
            <person name="Iida T."/>
            <person name="Kudo T."/>
            <person name="Itoh T."/>
            <person name="Ohkuma M."/>
        </authorList>
    </citation>
    <scope>NUCLEOTIDE SEQUENCE [LARGE SCALE GENOMIC DNA]</scope>
    <source>
        <strain evidence="3 4">Q-1</strain>
    </source>
</reference>
<evidence type="ECO:0000256" key="1">
    <source>
        <dbReference type="ARBA" id="ARBA00008791"/>
    </source>
</evidence>
<dbReference type="PANTHER" id="PTHR46268:SF6">
    <property type="entry name" value="UNIVERSAL STRESS PROTEIN UP12"/>
    <property type="match status" value="1"/>
</dbReference>
<evidence type="ECO:0000313" key="4">
    <source>
        <dbReference type="Proteomes" id="UP000324996"/>
    </source>
</evidence>
<dbReference type="InterPro" id="IPR006015">
    <property type="entry name" value="Universal_stress_UspA"/>
</dbReference>
<gene>
    <name evidence="3" type="ORF">JCM17846_19840</name>
</gene>
<dbReference type="Proteomes" id="UP000324996">
    <property type="component" value="Unassembled WGS sequence"/>
</dbReference>
<comment type="similarity">
    <text evidence="1">Belongs to the universal stress protein A family.</text>
</comment>
<dbReference type="Gene3D" id="3.40.50.12370">
    <property type="match status" value="1"/>
</dbReference>
<name>A0A5A7N7J9_9PROT</name>
<dbReference type="InterPro" id="IPR006016">
    <property type="entry name" value="UspA"/>
</dbReference>
<dbReference type="AlphaFoldDB" id="A0A5A7N7J9"/>
<proteinExistence type="inferred from homology"/>
<dbReference type="CDD" id="cd00293">
    <property type="entry name" value="USP-like"/>
    <property type="match status" value="2"/>
</dbReference>
<organism evidence="3 4">
    <name type="scientific">Iodidimonas nitroreducens</name>
    <dbReference type="NCBI Taxonomy" id="1236968"/>
    <lineage>
        <taxon>Bacteria</taxon>
        <taxon>Pseudomonadati</taxon>
        <taxon>Pseudomonadota</taxon>
        <taxon>Alphaproteobacteria</taxon>
        <taxon>Iodidimonadales</taxon>
        <taxon>Iodidimonadaceae</taxon>
        <taxon>Iodidimonas</taxon>
    </lineage>
</organism>